<dbReference type="PROSITE" id="PS51354">
    <property type="entry name" value="GLUTAREDOXIN_2"/>
    <property type="match status" value="1"/>
</dbReference>
<dbReference type="Pfam" id="PF13098">
    <property type="entry name" value="Thioredoxin_2"/>
    <property type="match status" value="1"/>
</dbReference>
<gene>
    <name evidence="4" type="ORF">HELGO_WM7877</name>
</gene>
<keyword evidence="1" id="KW-0676">Redox-active center</keyword>
<evidence type="ECO:0000256" key="2">
    <source>
        <dbReference type="SAM" id="SignalP"/>
    </source>
</evidence>
<accession>A0A6S6TIY6</accession>
<feature type="domain" description="Thioredoxin-like fold" evidence="3">
    <location>
        <begin position="180"/>
        <end position="272"/>
    </location>
</feature>
<reference evidence="4" key="1">
    <citation type="submission" date="2020-01" db="EMBL/GenBank/DDBJ databases">
        <authorList>
            <person name="Meier V. D."/>
            <person name="Meier V D."/>
        </authorList>
    </citation>
    <scope>NUCLEOTIDE SEQUENCE</scope>
    <source>
        <strain evidence="4">HLG_WM_MAG_06</strain>
    </source>
</reference>
<dbReference type="PROSITE" id="PS00194">
    <property type="entry name" value="THIOREDOXIN_1"/>
    <property type="match status" value="1"/>
</dbReference>
<evidence type="ECO:0000259" key="3">
    <source>
        <dbReference type="Pfam" id="PF13098"/>
    </source>
</evidence>
<keyword evidence="2" id="KW-0732">Signal</keyword>
<proteinExistence type="predicted"/>
<dbReference type="AlphaFoldDB" id="A0A6S6TIY6"/>
<dbReference type="EMBL" id="CACVAP010000092">
    <property type="protein sequence ID" value="CAA6819284.1"/>
    <property type="molecule type" value="Genomic_DNA"/>
</dbReference>
<feature type="chain" id="PRO_5028140010" description="Thioredoxin-like fold domain-containing protein" evidence="2">
    <location>
        <begin position="21"/>
        <end position="278"/>
    </location>
</feature>
<organism evidence="4">
    <name type="scientific">uncultured Sulfurovum sp</name>
    <dbReference type="NCBI Taxonomy" id="269237"/>
    <lineage>
        <taxon>Bacteria</taxon>
        <taxon>Pseudomonadati</taxon>
        <taxon>Campylobacterota</taxon>
        <taxon>Epsilonproteobacteria</taxon>
        <taxon>Campylobacterales</taxon>
        <taxon>Sulfurovaceae</taxon>
        <taxon>Sulfurovum</taxon>
        <taxon>environmental samples</taxon>
    </lineage>
</organism>
<feature type="signal peptide" evidence="2">
    <location>
        <begin position="1"/>
        <end position="20"/>
    </location>
</feature>
<dbReference type="InterPro" id="IPR036249">
    <property type="entry name" value="Thioredoxin-like_sf"/>
</dbReference>
<sequence length="278" mass="31809">MRHFKLMLLALLLATFSLNAQSFYVLTGVDSYDPIVLADGKEFEEFNEDIKSLMEANALELDINTTGHPSRVLAFIITKFSVGDTVGVQIALELGEYVKRKGSDDEVFALTYLDEKSIELTKDDLEDDLADAVEEMLEKFATQFKDDNKKISETKKTVTHETFDKDMAYENDYKIALAKAKKEGKNLMVFMTTSYCPWCRKLENRILSQEHIDKRIKAMHVPVMLNYDKKKFPKNLGKINVTPTLYVVDAKTEKITETFVGFSARTMFLSYLNKQNAK</sequence>
<evidence type="ECO:0000256" key="1">
    <source>
        <dbReference type="ARBA" id="ARBA00023284"/>
    </source>
</evidence>
<dbReference type="Gene3D" id="3.40.30.10">
    <property type="entry name" value="Glutaredoxin"/>
    <property type="match status" value="1"/>
</dbReference>
<name>A0A6S6TIY6_9BACT</name>
<dbReference type="InterPro" id="IPR012336">
    <property type="entry name" value="Thioredoxin-like_fold"/>
</dbReference>
<dbReference type="InterPro" id="IPR017937">
    <property type="entry name" value="Thioredoxin_CS"/>
</dbReference>
<dbReference type="SUPFAM" id="SSF52833">
    <property type="entry name" value="Thioredoxin-like"/>
    <property type="match status" value="1"/>
</dbReference>
<protein>
    <recommendedName>
        <fullName evidence="3">Thioredoxin-like fold domain-containing protein</fullName>
    </recommendedName>
</protein>
<evidence type="ECO:0000313" key="4">
    <source>
        <dbReference type="EMBL" id="CAA6819284.1"/>
    </source>
</evidence>